<proteinExistence type="predicted"/>
<sequence length="278" mass="30757">MIMGSCHDPGGLIPLRQDPTMRTISIITAVHEGGHHFIGDTYESLREQKLPDDWQWEWCVQEDGTSGIPAKSLPSDPRITFGTGLRARIAVTRTHALARARGDLIRTLDADDVLLPGALERDIETLERVPWCVSACVDLHEDGTTAPGPYDPPGGPLEPALFYREVLERRLSVQATTFAAHRRLVMALGGWQALSGAETVALLLAAEAVAPGEFIAEPSVFYRKHPDQTTASRRYWEPAEAATRTDALIQRATALRESGWKWQQADRHGHEPQMEASR</sequence>
<reference evidence="2 3" key="1">
    <citation type="submission" date="2017-04" db="EMBL/GenBank/DDBJ databases">
        <title>Complete Genome Sequence of Streptomyces gilvosporeus F607, a Capable Producer of Natamycin.</title>
        <authorList>
            <person name="Zong G."/>
            <person name="Zhong C."/>
            <person name="Fu J."/>
            <person name="Qin R."/>
            <person name="Cao G."/>
        </authorList>
    </citation>
    <scope>NUCLEOTIDE SEQUENCE [LARGE SCALE GENOMIC DNA]</scope>
    <source>
        <strain evidence="2 3">F607</strain>
    </source>
</reference>
<evidence type="ECO:0000313" key="2">
    <source>
        <dbReference type="EMBL" id="ARF53577.1"/>
    </source>
</evidence>
<name>A0A1V0TKW7_9ACTN</name>
<evidence type="ECO:0000259" key="1">
    <source>
        <dbReference type="Pfam" id="PF00535"/>
    </source>
</evidence>
<feature type="domain" description="Glycosyltransferase 2-like" evidence="1">
    <location>
        <begin position="25"/>
        <end position="153"/>
    </location>
</feature>
<dbReference type="EMBL" id="CP020569">
    <property type="protein sequence ID" value="ARF53577.1"/>
    <property type="molecule type" value="Genomic_DNA"/>
</dbReference>
<dbReference type="Pfam" id="PF00535">
    <property type="entry name" value="Glycos_transf_2"/>
    <property type="match status" value="1"/>
</dbReference>
<dbReference type="CDD" id="cd00761">
    <property type="entry name" value="Glyco_tranf_GTA_type"/>
    <property type="match status" value="1"/>
</dbReference>
<evidence type="ECO:0000313" key="3">
    <source>
        <dbReference type="Proteomes" id="UP000192726"/>
    </source>
</evidence>
<dbReference type="STRING" id="553510.B1H19_04740"/>
<accession>A0A1V0TKW7</accession>
<dbReference type="SUPFAM" id="SSF53448">
    <property type="entry name" value="Nucleotide-diphospho-sugar transferases"/>
    <property type="match status" value="1"/>
</dbReference>
<dbReference type="AlphaFoldDB" id="A0A1V0TKW7"/>
<keyword evidence="3" id="KW-1185">Reference proteome</keyword>
<dbReference type="KEGG" id="sgv:B1H19_04740"/>
<dbReference type="InterPro" id="IPR029044">
    <property type="entry name" value="Nucleotide-diphossugar_trans"/>
</dbReference>
<dbReference type="InterPro" id="IPR001173">
    <property type="entry name" value="Glyco_trans_2-like"/>
</dbReference>
<dbReference type="Proteomes" id="UP000192726">
    <property type="component" value="Chromosome"/>
</dbReference>
<protein>
    <recommendedName>
        <fullName evidence="1">Glycosyltransferase 2-like domain-containing protein</fullName>
    </recommendedName>
</protein>
<gene>
    <name evidence="2" type="ORF">B1H19_04740</name>
</gene>
<organism evidence="2 3">
    <name type="scientific">Streptomyces gilvosporeus</name>
    <dbReference type="NCBI Taxonomy" id="553510"/>
    <lineage>
        <taxon>Bacteria</taxon>
        <taxon>Bacillati</taxon>
        <taxon>Actinomycetota</taxon>
        <taxon>Actinomycetes</taxon>
        <taxon>Kitasatosporales</taxon>
        <taxon>Streptomycetaceae</taxon>
        <taxon>Streptomyces</taxon>
    </lineage>
</organism>
<dbReference type="Gene3D" id="3.90.550.10">
    <property type="entry name" value="Spore Coat Polysaccharide Biosynthesis Protein SpsA, Chain A"/>
    <property type="match status" value="1"/>
</dbReference>